<dbReference type="RefSeq" id="WP_170917227.1">
    <property type="nucleotide sequence ID" value="NZ_FUZT01000001.1"/>
</dbReference>
<proteinExistence type="predicted"/>
<evidence type="ECO:0000313" key="1">
    <source>
        <dbReference type="EMBL" id="SKC37078.1"/>
    </source>
</evidence>
<sequence length="54" mass="6664">MKRLVCRKCGSTLFRFKQKELSIECYKCNTIMEFNQRYDEKIEYLSTSWKPIIY</sequence>
<keyword evidence="2" id="KW-1185">Reference proteome</keyword>
<reference evidence="1 2" key="1">
    <citation type="submission" date="2017-02" db="EMBL/GenBank/DDBJ databases">
        <authorList>
            <person name="Peterson S.W."/>
        </authorList>
    </citation>
    <scope>NUCLEOTIDE SEQUENCE [LARGE SCALE GENOMIC DNA]</scope>
    <source>
        <strain evidence="1 2">M1</strain>
    </source>
</reference>
<dbReference type="Proteomes" id="UP000190285">
    <property type="component" value="Unassembled WGS sequence"/>
</dbReference>
<gene>
    <name evidence="1" type="ORF">SAMN02194393_00242</name>
</gene>
<dbReference type="EMBL" id="FUZT01000001">
    <property type="protein sequence ID" value="SKC37078.1"/>
    <property type="molecule type" value="Genomic_DNA"/>
</dbReference>
<organism evidence="1 2">
    <name type="scientific">Maledivibacter halophilus</name>
    <dbReference type="NCBI Taxonomy" id="36842"/>
    <lineage>
        <taxon>Bacteria</taxon>
        <taxon>Bacillati</taxon>
        <taxon>Bacillota</taxon>
        <taxon>Clostridia</taxon>
        <taxon>Peptostreptococcales</taxon>
        <taxon>Caminicellaceae</taxon>
        <taxon>Maledivibacter</taxon>
    </lineage>
</organism>
<name>A0A1T5IDF1_9FIRM</name>
<dbReference type="AlphaFoldDB" id="A0A1T5IDF1"/>
<accession>A0A1T5IDF1</accession>
<protein>
    <submittedName>
        <fullName evidence="1">Uncharacterized protein</fullName>
    </submittedName>
</protein>
<evidence type="ECO:0000313" key="2">
    <source>
        <dbReference type="Proteomes" id="UP000190285"/>
    </source>
</evidence>